<evidence type="ECO:0000256" key="7">
    <source>
        <dbReference type="ARBA" id="ARBA00034313"/>
    </source>
</evidence>
<evidence type="ECO:0000256" key="4">
    <source>
        <dbReference type="ARBA" id="ARBA00023002"/>
    </source>
</evidence>
<reference evidence="9 10" key="1">
    <citation type="submission" date="2019-12" db="EMBL/GenBank/DDBJ databases">
        <title>Draft genome sequence of the ascomycete Xylaria multiplex DSM 110363.</title>
        <authorList>
            <person name="Buettner E."/>
            <person name="Kellner H."/>
        </authorList>
    </citation>
    <scope>NUCLEOTIDE SEQUENCE [LARGE SCALE GENOMIC DNA]</scope>
    <source>
        <strain evidence="9 10">DSM 110363</strain>
    </source>
</reference>
<comment type="caution">
    <text evidence="9">The sequence shown here is derived from an EMBL/GenBank/DDBJ whole genome shotgun (WGS) entry which is preliminary data.</text>
</comment>
<evidence type="ECO:0000256" key="5">
    <source>
        <dbReference type="ARBA" id="ARBA00023033"/>
    </source>
</evidence>
<name>A0A7C8IML3_9PEZI</name>
<keyword evidence="10" id="KW-1185">Reference proteome</keyword>
<dbReference type="GO" id="GO:0004497">
    <property type="term" value="F:monooxygenase activity"/>
    <property type="evidence" value="ECO:0007669"/>
    <property type="project" value="UniProtKB-KW"/>
</dbReference>
<dbReference type="AlphaFoldDB" id="A0A7C8IML3"/>
<dbReference type="PANTHER" id="PTHR35042">
    <property type="entry name" value="ANTHRONE OXYGENASE ENCC"/>
    <property type="match status" value="1"/>
</dbReference>
<evidence type="ECO:0000256" key="1">
    <source>
        <dbReference type="ARBA" id="ARBA00004141"/>
    </source>
</evidence>
<dbReference type="Proteomes" id="UP000481858">
    <property type="component" value="Unassembled WGS sequence"/>
</dbReference>
<evidence type="ECO:0000256" key="8">
    <source>
        <dbReference type="SAM" id="Phobius"/>
    </source>
</evidence>
<feature type="transmembrane region" description="Helical" evidence="8">
    <location>
        <begin position="82"/>
        <end position="103"/>
    </location>
</feature>
<dbReference type="PANTHER" id="PTHR35042:SF3">
    <property type="entry name" value="ANTHRONE OXYGENASE-RELATED"/>
    <property type="match status" value="1"/>
</dbReference>
<keyword evidence="5" id="KW-0503">Monooxygenase</keyword>
<evidence type="ECO:0008006" key="11">
    <source>
        <dbReference type="Google" id="ProtNLM"/>
    </source>
</evidence>
<organism evidence="9 10">
    <name type="scientific">Xylaria multiplex</name>
    <dbReference type="NCBI Taxonomy" id="323545"/>
    <lineage>
        <taxon>Eukaryota</taxon>
        <taxon>Fungi</taxon>
        <taxon>Dikarya</taxon>
        <taxon>Ascomycota</taxon>
        <taxon>Pezizomycotina</taxon>
        <taxon>Sordariomycetes</taxon>
        <taxon>Xylariomycetidae</taxon>
        <taxon>Xylariales</taxon>
        <taxon>Xylariaceae</taxon>
        <taxon>Xylaria</taxon>
    </lineage>
</organism>
<dbReference type="InterPro" id="IPR013901">
    <property type="entry name" value="Anthrone_oxy"/>
</dbReference>
<protein>
    <recommendedName>
        <fullName evidence="11">DUF1772 domain-containing protein</fullName>
    </recommendedName>
</protein>
<evidence type="ECO:0000313" key="9">
    <source>
        <dbReference type="EMBL" id="KAF2964225.1"/>
    </source>
</evidence>
<comment type="similarity">
    <text evidence="7">Belongs to the anthrone oxygenase family.</text>
</comment>
<keyword evidence="2 8" id="KW-0812">Transmembrane</keyword>
<keyword evidence="6 8" id="KW-0472">Membrane</keyword>
<dbReference type="OrthoDB" id="5954308at2759"/>
<feature type="transmembrane region" description="Helical" evidence="8">
    <location>
        <begin position="7"/>
        <end position="32"/>
    </location>
</feature>
<feature type="transmembrane region" description="Helical" evidence="8">
    <location>
        <begin position="137"/>
        <end position="159"/>
    </location>
</feature>
<evidence type="ECO:0000256" key="3">
    <source>
        <dbReference type="ARBA" id="ARBA00022989"/>
    </source>
</evidence>
<feature type="transmembrane region" description="Helical" evidence="8">
    <location>
        <begin position="52"/>
        <end position="70"/>
    </location>
</feature>
<keyword evidence="3 8" id="KW-1133">Transmembrane helix</keyword>
<dbReference type="InParanoid" id="A0A7C8IML3"/>
<evidence type="ECO:0000256" key="6">
    <source>
        <dbReference type="ARBA" id="ARBA00023136"/>
    </source>
</evidence>
<sequence>MFSTTVHAAAVVSGSFLSGAMLGLSLVTVPVIIDTTDHSPHLFRQWARLYHYGHQIMPSIAVGTLALYTYAAIKRSNQKRPWGMLVLAGITTICIVPFTWIVMSSGNDNLFRLEAASRTTPTVMGIDEAKGLVTTWAWLHSVRTLFPMLGAVIGMIDLLRK</sequence>
<dbReference type="Pfam" id="PF08592">
    <property type="entry name" value="Anthrone_oxy"/>
    <property type="match status" value="1"/>
</dbReference>
<evidence type="ECO:0000256" key="2">
    <source>
        <dbReference type="ARBA" id="ARBA00022692"/>
    </source>
</evidence>
<proteinExistence type="inferred from homology"/>
<keyword evidence="4" id="KW-0560">Oxidoreductase</keyword>
<evidence type="ECO:0000313" key="10">
    <source>
        <dbReference type="Proteomes" id="UP000481858"/>
    </source>
</evidence>
<dbReference type="EMBL" id="WUBL01000161">
    <property type="protein sequence ID" value="KAF2964225.1"/>
    <property type="molecule type" value="Genomic_DNA"/>
</dbReference>
<gene>
    <name evidence="9" type="ORF">GQX73_g9354</name>
</gene>
<accession>A0A7C8IML3</accession>
<comment type="subcellular location">
    <subcellularLocation>
        <location evidence="1">Membrane</location>
        <topology evidence="1">Multi-pass membrane protein</topology>
    </subcellularLocation>
</comment>
<dbReference type="GO" id="GO:0016020">
    <property type="term" value="C:membrane"/>
    <property type="evidence" value="ECO:0007669"/>
    <property type="project" value="UniProtKB-SubCell"/>
</dbReference>